<name>A0A402B4R1_9CHLR</name>
<keyword evidence="2" id="KW-1185">Reference proteome</keyword>
<evidence type="ECO:0008006" key="3">
    <source>
        <dbReference type="Google" id="ProtNLM"/>
    </source>
</evidence>
<dbReference type="SUPFAM" id="SSF81606">
    <property type="entry name" value="PP2C-like"/>
    <property type="match status" value="1"/>
</dbReference>
<protein>
    <recommendedName>
        <fullName evidence="3">PPM-type phosphatase domain-containing protein</fullName>
    </recommendedName>
</protein>
<reference evidence="2" key="1">
    <citation type="submission" date="2018-12" db="EMBL/GenBank/DDBJ databases">
        <title>Tengunoibacter tsumagoiensis gen. nov., sp. nov., Dictyobacter kobayashii sp. nov., D. alpinus sp. nov., and D. joshuensis sp. nov. and description of Dictyobacteraceae fam. nov. within the order Ktedonobacterales isolated from Tengu-no-mugimeshi.</title>
        <authorList>
            <person name="Wang C.M."/>
            <person name="Zheng Y."/>
            <person name="Sakai Y."/>
            <person name="Toyoda A."/>
            <person name="Minakuchi Y."/>
            <person name="Abe K."/>
            <person name="Yokota A."/>
            <person name="Yabe S."/>
        </authorList>
    </citation>
    <scope>NUCLEOTIDE SEQUENCE [LARGE SCALE GENOMIC DNA]</scope>
    <source>
        <strain evidence="2">Uno16</strain>
    </source>
</reference>
<dbReference type="Proteomes" id="UP000287171">
    <property type="component" value="Unassembled WGS sequence"/>
</dbReference>
<gene>
    <name evidence="1" type="ORF">KDA_18060</name>
</gene>
<dbReference type="RefSeq" id="WP_126626796.1">
    <property type="nucleotide sequence ID" value="NZ_BIFT01000001.1"/>
</dbReference>
<dbReference type="EMBL" id="BIFT01000001">
    <property type="protein sequence ID" value="GCE26322.1"/>
    <property type="molecule type" value="Genomic_DNA"/>
</dbReference>
<dbReference type="OrthoDB" id="6002717at2"/>
<sequence length="755" mass="84652">MYAQVTRLQCWKSEHNEQSCEDAFAISLSQGLLTVADGVGTTLFSNIWARHLVDHSIATPLLSEDPFEVEWWLRAAQEHFQKLLPGIEGLPWNALQKMQNEGSFSTLASLRVFSSYPLNGEAIQAKLLAFGDSCIFVQPAASSELLSFPIVDAAVFDQPPISLPSKQGVFNRHFQRGMAMDLLLRPGDRILLATDAVARWIIGAANRPKDTPHAAFEAVAEQTMASWPAFIADCRASGSMIDDDCTALVMTLRSDAEQIGEPLGSTAIHHPEMRTRRKMTFLQAVQTQNREQAAILYGDGQDLAHEGVVFPEDQWLHARAVADALREVLAVMRREINGPRAVQKIMPVWRKYAPLLLEESCAASVRKTLLKLGVTLDESATSTAMVPAVTPGRNMALNVFVKSPEQLQLEQALLLALHTNDDAALVETYLALQSLPYAADFIAANQAEERIRQAMQRELGHHQLRQAIASKRVEQIAMASDRVGRDHSFLSPTERQIVLLAHQWMDAWRSQDGNTLMTAFEAIVRSPYSEALLFTDQEKLHLQRLVEQRRVQQQQQQQQRQLQPPQSNTMSQPVLAITPAPLTPLPIPPAPATRSAVGVPAISEFWFRKVCVVKRAYLLHWVYQKVSATELEQITLDDLVNAPLIHNGIVQANKSGTALPLLPDILLPDIFQAFKSNPMVNYDSLIQEHGLTDAQIKEILLIFLNRQLFEDYLTWEQSLKLEEWLQLTHGCGAEEFRCRVEMACPWVMDLSWWKG</sequence>
<organism evidence="1 2">
    <name type="scientific">Dictyobacter alpinus</name>
    <dbReference type="NCBI Taxonomy" id="2014873"/>
    <lineage>
        <taxon>Bacteria</taxon>
        <taxon>Bacillati</taxon>
        <taxon>Chloroflexota</taxon>
        <taxon>Ktedonobacteria</taxon>
        <taxon>Ktedonobacterales</taxon>
        <taxon>Dictyobacteraceae</taxon>
        <taxon>Dictyobacter</taxon>
    </lineage>
</organism>
<evidence type="ECO:0000313" key="1">
    <source>
        <dbReference type="EMBL" id="GCE26322.1"/>
    </source>
</evidence>
<dbReference type="AlphaFoldDB" id="A0A402B4R1"/>
<comment type="caution">
    <text evidence="1">The sequence shown here is derived from an EMBL/GenBank/DDBJ whole genome shotgun (WGS) entry which is preliminary data.</text>
</comment>
<dbReference type="InterPro" id="IPR036457">
    <property type="entry name" value="PPM-type-like_dom_sf"/>
</dbReference>
<evidence type="ECO:0000313" key="2">
    <source>
        <dbReference type="Proteomes" id="UP000287171"/>
    </source>
</evidence>
<proteinExistence type="predicted"/>
<accession>A0A402B4R1</accession>